<dbReference type="Proteomes" id="UP000507954">
    <property type="component" value="Unassembled WGS sequence"/>
</dbReference>
<organism evidence="1">
    <name type="scientific">Sinorhizobium medicae</name>
    <dbReference type="NCBI Taxonomy" id="110321"/>
    <lineage>
        <taxon>Bacteria</taxon>
        <taxon>Pseudomonadati</taxon>
        <taxon>Pseudomonadota</taxon>
        <taxon>Alphaproteobacteria</taxon>
        <taxon>Hyphomicrobiales</taxon>
        <taxon>Rhizobiaceae</taxon>
        <taxon>Sinorhizobium/Ensifer group</taxon>
        <taxon>Sinorhizobium</taxon>
    </lineage>
</organism>
<protein>
    <submittedName>
        <fullName evidence="1">Uncharacterized protein</fullName>
    </submittedName>
</protein>
<sequence>MGPNSSPLSTDSRARHFNATSATCFLIRLRIKVVAAALEPIDGAILRFRPNLSSLPSL</sequence>
<dbReference type="EMBL" id="CABFNB010000164">
    <property type="protein sequence ID" value="VTZ65928.1"/>
    <property type="molecule type" value="Genomic_DNA"/>
</dbReference>
<name>A0A508X833_9HYPH</name>
<reference evidence="1" key="1">
    <citation type="submission" date="2019-06" db="EMBL/GenBank/DDBJ databases">
        <authorList>
            <person name="Le Quere A."/>
            <person name="Colella S."/>
        </authorList>
    </citation>
    <scope>NUCLEOTIDE SEQUENCE</scope>
    <source>
        <strain evidence="1">EmedicaeMD41</strain>
    </source>
</reference>
<gene>
    <name evidence="1" type="ORF">EMEDMD4_920009</name>
</gene>
<accession>A0A508X833</accession>
<dbReference type="AlphaFoldDB" id="A0A508X833"/>
<evidence type="ECO:0000313" key="1">
    <source>
        <dbReference type="EMBL" id="VTZ65928.1"/>
    </source>
</evidence>
<proteinExistence type="predicted"/>